<dbReference type="Pfam" id="PF00182">
    <property type="entry name" value="Glyco_hydro_19"/>
    <property type="match status" value="1"/>
</dbReference>
<feature type="disulfide bond" evidence="11 12">
    <location>
        <begin position="29"/>
        <end position="33"/>
    </location>
</feature>
<dbReference type="GO" id="GO:0004568">
    <property type="term" value="F:chitinase activity"/>
    <property type="evidence" value="ECO:0000318"/>
    <property type="project" value="GO_Central"/>
</dbReference>
<dbReference type="InterPro" id="IPR001002">
    <property type="entry name" value="Chitin-bd_1"/>
</dbReference>
<dbReference type="PROSITE" id="PS00774">
    <property type="entry name" value="CHITINASE_19_2"/>
    <property type="match status" value="1"/>
</dbReference>
<organism evidence="14">
    <name type="scientific">Brachypodium distachyon</name>
    <name type="common">Purple false brome</name>
    <name type="synonym">Trachynia distachya</name>
    <dbReference type="NCBI Taxonomy" id="15368"/>
    <lineage>
        <taxon>Eukaryota</taxon>
        <taxon>Viridiplantae</taxon>
        <taxon>Streptophyta</taxon>
        <taxon>Embryophyta</taxon>
        <taxon>Tracheophyta</taxon>
        <taxon>Spermatophyta</taxon>
        <taxon>Magnoliopsida</taxon>
        <taxon>Liliopsida</taxon>
        <taxon>Poales</taxon>
        <taxon>Poaceae</taxon>
        <taxon>BOP clade</taxon>
        <taxon>Pooideae</taxon>
        <taxon>Stipodae</taxon>
        <taxon>Brachypodieae</taxon>
        <taxon>Brachypodium</taxon>
    </lineage>
</organism>
<evidence type="ECO:0000313" key="15">
    <source>
        <dbReference type="EnsemblPlants" id="KQK06372"/>
    </source>
</evidence>
<evidence type="ECO:0000256" key="7">
    <source>
        <dbReference type="ARBA" id="ARBA00023277"/>
    </source>
</evidence>
<feature type="domain" description="Chitin-binding type-1" evidence="13">
    <location>
        <begin position="1"/>
        <end position="35"/>
    </location>
</feature>
<keyword evidence="16" id="KW-1185">Reference proteome</keyword>
<dbReference type="SUPFAM" id="SSF57016">
    <property type="entry name" value="Plant lectins/antimicrobial peptides"/>
    <property type="match status" value="1"/>
</dbReference>
<dbReference type="GO" id="GO:0006032">
    <property type="term" value="P:chitin catabolic process"/>
    <property type="evidence" value="ECO:0007669"/>
    <property type="project" value="InterPro"/>
</dbReference>
<dbReference type="GO" id="GO:0000272">
    <property type="term" value="P:polysaccharide catabolic process"/>
    <property type="evidence" value="ECO:0007669"/>
    <property type="project" value="UniProtKB-KW"/>
</dbReference>
<keyword evidence="7" id="KW-0119">Carbohydrate metabolism</keyword>
<feature type="disulfide bond" evidence="11">
    <location>
        <begin position="247"/>
        <end position="279"/>
    </location>
</feature>
<dbReference type="AlphaFoldDB" id="A0A0Q3J132"/>
<evidence type="ECO:0000256" key="9">
    <source>
        <dbReference type="ARBA" id="ARBA00023326"/>
    </source>
</evidence>
<dbReference type="EC" id="3.2.1.14" evidence="2"/>
<dbReference type="OrthoDB" id="5985073at2759"/>
<feature type="disulfide bond" evidence="11 12">
    <location>
        <begin position="11"/>
        <end position="25"/>
    </location>
</feature>
<evidence type="ECO:0000256" key="4">
    <source>
        <dbReference type="ARBA" id="ARBA00022729"/>
    </source>
</evidence>
<dbReference type="PROSITE" id="PS00773">
    <property type="entry name" value="CHITINASE_19_1"/>
    <property type="match status" value="1"/>
</dbReference>
<accession>A0A0Q3J132</accession>
<evidence type="ECO:0000256" key="11">
    <source>
        <dbReference type="PIRSR" id="PIRSR001060-2"/>
    </source>
</evidence>
<evidence type="ECO:0000256" key="12">
    <source>
        <dbReference type="PROSITE-ProRule" id="PRU00261"/>
    </source>
</evidence>
<keyword evidence="8" id="KW-0326">Glycosidase</keyword>
<dbReference type="PIRSF" id="PIRSF001060">
    <property type="entry name" value="Endochitinase"/>
    <property type="match status" value="1"/>
</dbReference>
<evidence type="ECO:0000256" key="3">
    <source>
        <dbReference type="ARBA" id="ARBA00022669"/>
    </source>
</evidence>
<feature type="disulfide bond" evidence="11 12">
    <location>
        <begin position="6"/>
        <end position="18"/>
    </location>
</feature>
<dbReference type="EnsemblPlants" id="KQK06372">
    <property type="protein sequence ID" value="KQK06372"/>
    <property type="gene ID" value="BRADI_2g26018v3"/>
</dbReference>
<reference evidence="14" key="2">
    <citation type="submission" date="2017-06" db="EMBL/GenBank/DDBJ databases">
        <title>WGS assembly of Brachypodium distachyon.</title>
        <authorList>
            <consortium name="The International Brachypodium Initiative"/>
            <person name="Lucas S."/>
            <person name="Harmon-Smith M."/>
            <person name="Lail K."/>
            <person name="Tice H."/>
            <person name="Grimwood J."/>
            <person name="Bruce D."/>
            <person name="Barry K."/>
            <person name="Shu S."/>
            <person name="Lindquist E."/>
            <person name="Wang M."/>
            <person name="Pitluck S."/>
            <person name="Vogel J.P."/>
            <person name="Garvin D.F."/>
            <person name="Mockler T.C."/>
            <person name="Schmutz J."/>
            <person name="Rokhsar D."/>
            <person name="Bevan M.W."/>
        </authorList>
    </citation>
    <scope>NUCLEOTIDE SEQUENCE</scope>
    <source>
        <strain evidence="14">Bd21</strain>
    </source>
</reference>
<dbReference type="CDD" id="cd06921">
    <property type="entry name" value="ChtBD1_GH19_hevein"/>
    <property type="match status" value="1"/>
</dbReference>
<evidence type="ECO:0000256" key="5">
    <source>
        <dbReference type="ARBA" id="ARBA00022801"/>
    </source>
</evidence>
<proteinExistence type="predicted"/>
<dbReference type="Gene3D" id="1.10.530.10">
    <property type="match status" value="1"/>
</dbReference>
<evidence type="ECO:0000256" key="10">
    <source>
        <dbReference type="PIRSR" id="PIRSR001060-1"/>
    </source>
</evidence>
<dbReference type="Gene3D" id="3.30.60.10">
    <property type="entry name" value="Endochitinase-like"/>
    <property type="match status" value="1"/>
</dbReference>
<comment type="caution">
    <text evidence="12">Lacks conserved residue(s) required for the propagation of feature annotation.</text>
</comment>
<feature type="disulfide bond" evidence="11">
    <location>
        <begin position="148"/>
        <end position="156"/>
    </location>
</feature>
<keyword evidence="4" id="KW-0732">Signal</keyword>
<dbReference type="InterPro" id="IPR023346">
    <property type="entry name" value="Lysozyme-like_dom_sf"/>
</dbReference>
<gene>
    <name evidence="14" type="ORF">BRADI_2g26018v3</name>
</gene>
<protein>
    <recommendedName>
        <fullName evidence="2">chitinase</fullName>
        <ecNumber evidence="2">3.2.1.14</ecNumber>
    </recommendedName>
</protein>
<feature type="disulfide bond" evidence="11">
    <location>
        <begin position="71"/>
        <end position="136"/>
    </location>
</feature>
<dbReference type="Gramene" id="KQK06372">
    <property type="protein sequence ID" value="KQK06372"/>
    <property type="gene ID" value="BRADI_2g26018v3"/>
</dbReference>
<dbReference type="GO" id="GO:0016998">
    <property type="term" value="P:cell wall macromolecule catabolic process"/>
    <property type="evidence" value="ECO:0007669"/>
    <property type="project" value="InterPro"/>
</dbReference>
<dbReference type="GO" id="GO:0008843">
    <property type="term" value="F:endochitinase activity"/>
    <property type="evidence" value="ECO:0007669"/>
    <property type="project" value="UniProtKB-EC"/>
</dbReference>
<keyword evidence="6 11" id="KW-1015">Disulfide bond</keyword>
<dbReference type="PANTHER" id="PTHR22595">
    <property type="entry name" value="CHITINASE-RELATED"/>
    <property type="match status" value="1"/>
</dbReference>
<dbReference type="SUPFAM" id="SSF53955">
    <property type="entry name" value="Lysozyme-like"/>
    <property type="match status" value="1"/>
</dbReference>
<evidence type="ECO:0000256" key="2">
    <source>
        <dbReference type="ARBA" id="ARBA00012729"/>
    </source>
</evidence>
<evidence type="ECO:0000256" key="8">
    <source>
        <dbReference type="ARBA" id="ARBA00023295"/>
    </source>
</evidence>
<keyword evidence="3 12" id="KW-0147">Chitin-binding</keyword>
<dbReference type="InterPro" id="IPR000726">
    <property type="entry name" value="Glyco_hydro_19_cat"/>
</dbReference>
<keyword evidence="9" id="KW-0624">Polysaccharide degradation</keyword>
<dbReference type="PANTHER" id="PTHR22595:SF140">
    <property type="entry name" value="CHITINASE 2"/>
    <property type="match status" value="1"/>
</dbReference>
<dbReference type="GO" id="GO:0050832">
    <property type="term" value="P:defense response to fungus"/>
    <property type="evidence" value="ECO:0000318"/>
    <property type="project" value="GO_Central"/>
</dbReference>
<dbReference type="InParanoid" id="A0A0Q3J132"/>
<dbReference type="Gene3D" id="3.30.20.10">
    <property type="entry name" value="Endochitinase, domain 2"/>
    <property type="match status" value="1"/>
</dbReference>
<dbReference type="Pfam" id="PF00187">
    <property type="entry name" value="Chitin_bind_1"/>
    <property type="match status" value="1"/>
</dbReference>
<dbReference type="GO" id="GO:0008061">
    <property type="term" value="F:chitin binding"/>
    <property type="evidence" value="ECO:0007669"/>
    <property type="project" value="UniProtKB-UniRule"/>
</dbReference>
<evidence type="ECO:0000256" key="1">
    <source>
        <dbReference type="ARBA" id="ARBA00000822"/>
    </source>
</evidence>
<keyword evidence="5" id="KW-0378">Hydrolase</keyword>
<sequence>AGGGTCANCLCCSRFGFCGSTAEHCGAGCQSQCSGCPRPGPPPPPAGEGVASILSRALFERLLLHRNDAACLARGFYTYDAFLAAAAAFPAFAADAAGITVETRKREVAAFLGQTSHETTGGWPTAPDGPYSWGYCFKQEKEPKSDYCEPKPEWPCAPGKRYYGRGPIQLSYGPGYRIGPAEQPGPVATDPVVAFKTALWFWMTPRNNKSCHAVNIGQWTPTAVDVAARRVTGYGMITNIINGGVECGIGPDPKVVDRIGFYRRYCDALAVSYGNNLDCYNQRPFPSSSSVGFAAQ</sequence>
<dbReference type="SMART" id="SM00270">
    <property type="entry name" value="ChtBD1"/>
    <property type="match status" value="1"/>
</dbReference>
<evidence type="ECO:0000313" key="14">
    <source>
        <dbReference type="EMBL" id="KQK06372.2"/>
    </source>
</evidence>
<dbReference type="CDD" id="cd00325">
    <property type="entry name" value="chitinase_GH19"/>
    <property type="match status" value="1"/>
</dbReference>
<dbReference type="EMBL" id="CM000881">
    <property type="protein sequence ID" value="KQK06372.2"/>
    <property type="molecule type" value="Genomic_DNA"/>
</dbReference>
<evidence type="ECO:0000313" key="16">
    <source>
        <dbReference type="Proteomes" id="UP000008810"/>
    </source>
</evidence>
<reference evidence="15" key="3">
    <citation type="submission" date="2018-08" db="UniProtKB">
        <authorList>
            <consortium name="EnsemblPlants"/>
        </authorList>
    </citation>
    <scope>IDENTIFICATION</scope>
    <source>
        <strain evidence="15">cv. Bd21</strain>
    </source>
</reference>
<comment type="catalytic activity">
    <reaction evidence="1">
        <text>Random endo-hydrolysis of N-acetyl-beta-D-glucosaminide (1-&gt;4)-beta-linkages in chitin and chitodextrins.</text>
        <dbReference type="EC" id="3.2.1.14"/>
    </reaction>
</comment>
<dbReference type="InterPro" id="IPR036861">
    <property type="entry name" value="Endochitinase-like_sf"/>
</dbReference>
<reference evidence="14 15" key="1">
    <citation type="journal article" date="2010" name="Nature">
        <title>Genome sequencing and analysis of the model grass Brachypodium distachyon.</title>
        <authorList>
            <consortium name="International Brachypodium Initiative"/>
        </authorList>
    </citation>
    <scope>NUCLEOTIDE SEQUENCE [LARGE SCALE GENOMIC DNA]</scope>
    <source>
        <strain evidence="14 15">Bd21</strain>
    </source>
</reference>
<dbReference type="PROSITE" id="PS50941">
    <property type="entry name" value="CHIT_BIND_I_2"/>
    <property type="match status" value="1"/>
</dbReference>
<feature type="non-terminal residue" evidence="14">
    <location>
        <position position="1"/>
    </location>
</feature>
<evidence type="ECO:0000259" key="13">
    <source>
        <dbReference type="PROSITE" id="PS50941"/>
    </source>
</evidence>
<dbReference type="Proteomes" id="UP000008810">
    <property type="component" value="Chromosome 2"/>
</dbReference>
<name>A0A0Q3J132_BRADI</name>
<feature type="active site" description="Proton donor" evidence="10">
    <location>
        <position position="118"/>
    </location>
</feature>
<evidence type="ECO:0000256" key="6">
    <source>
        <dbReference type="ARBA" id="ARBA00023157"/>
    </source>
</evidence>
<dbReference type="InterPro" id="IPR016283">
    <property type="entry name" value="Glyco_hydro_19"/>
</dbReference>